<organism evidence="1 2">
    <name type="scientific">Aquincola tertiaricarbonis</name>
    <dbReference type="NCBI Taxonomy" id="391953"/>
    <lineage>
        <taxon>Bacteria</taxon>
        <taxon>Pseudomonadati</taxon>
        <taxon>Pseudomonadota</taxon>
        <taxon>Betaproteobacteria</taxon>
        <taxon>Burkholderiales</taxon>
        <taxon>Sphaerotilaceae</taxon>
        <taxon>Aquincola</taxon>
    </lineage>
</organism>
<dbReference type="Proteomes" id="UP001056201">
    <property type="component" value="Chromosome 1"/>
</dbReference>
<dbReference type="RefSeq" id="WP_250195461.1">
    <property type="nucleotide sequence ID" value="NZ_CP097635.1"/>
</dbReference>
<protein>
    <submittedName>
        <fullName evidence="1">Uncharacterized protein</fullName>
    </submittedName>
</protein>
<evidence type="ECO:0000313" key="2">
    <source>
        <dbReference type="Proteomes" id="UP001056201"/>
    </source>
</evidence>
<accession>A0ABY4S5N9</accession>
<gene>
    <name evidence="1" type="ORF">MW290_00795</name>
</gene>
<proteinExistence type="predicted"/>
<dbReference type="EMBL" id="CP097635">
    <property type="protein sequence ID" value="URI07196.1"/>
    <property type="molecule type" value="Genomic_DNA"/>
</dbReference>
<sequence>MNVSAFHASAFHASTISRLQGLSPVAGPPSAASAAGPDPAAWLLADDGVGGALLQAGPRSARLAIDALEQQFLAALTRSPGDAG</sequence>
<reference evidence="1" key="1">
    <citation type="submission" date="2022-05" db="EMBL/GenBank/DDBJ databases">
        <title>An RpoN-dependent PEP-CTERM gene is involved in floc formation of an Aquincola tertiaricarbonis strain.</title>
        <authorList>
            <person name="Qiu D."/>
            <person name="Xia M."/>
        </authorList>
    </citation>
    <scope>NUCLEOTIDE SEQUENCE</scope>
    <source>
        <strain evidence="1">RN12</strain>
    </source>
</reference>
<name>A0ABY4S5N9_AQUTE</name>
<keyword evidence="2" id="KW-1185">Reference proteome</keyword>
<evidence type="ECO:0000313" key="1">
    <source>
        <dbReference type="EMBL" id="URI07196.1"/>
    </source>
</evidence>